<proteinExistence type="predicted"/>
<protein>
    <submittedName>
        <fullName evidence="1">Uncharacterized protein</fullName>
    </submittedName>
</protein>
<dbReference type="AlphaFoldDB" id="A0A7C5P097"/>
<accession>A0A7C5P097</accession>
<dbReference type="Proteomes" id="UP000886217">
    <property type="component" value="Unassembled WGS sequence"/>
</dbReference>
<sequence>MKYVFFVECNPDRLLLQKIGVTKRSIIHAGSKSGVCKRLSKTTYSVGVVDEDPYSVQPRYLKGLKIIENSQKHDVKVLFDEKRNNRVIVISPRLEEWIIRAAKEAKVNMHKYGLPEDGNKLHKLINSELSRFERLLGELINKSGRISFLRRCLLERGEGL</sequence>
<comment type="caution">
    <text evidence="1">The sequence shown here is derived from an EMBL/GenBank/DDBJ whole genome shotgun (WGS) entry which is preliminary data.</text>
</comment>
<gene>
    <name evidence="1" type="ORF">ENL40_06975</name>
</gene>
<name>A0A7C5P097_THELI</name>
<organism evidence="1">
    <name type="scientific">Thermococcus litoralis</name>
    <dbReference type="NCBI Taxonomy" id="2265"/>
    <lineage>
        <taxon>Archaea</taxon>
        <taxon>Methanobacteriati</taxon>
        <taxon>Methanobacteriota</taxon>
        <taxon>Thermococci</taxon>
        <taxon>Thermococcales</taxon>
        <taxon>Thermococcaceae</taxon>
        <taxon>Thermococcus</taxon>
    </lineage>
</organism>
<evidence type="ECO:0000313" key="1">
    <source>
        <dbReference type="EMBL" id="HHI01188.1"/>
    </source>
</evidence>
<reference evidence="1" key="1">
    <citation type="journal article" date="2020" name="mSystems">
        <title>Genome- and Community-Level Interaction Insights into Carbon Utilization and Element Cycling Functions of Hydrothermarchaeota in Hydrothermal Sediment.</title>
        <authorList>
            <person name="Zhou Z."/>
            <person name="Liu Y."/>
            <person name="Xu W."/>
            <person name="Pan J."/>
            <person name="Luo Z.H."/>
            <person name="Li M."/>
        </authorList>
    </citation>
    <scope>NUCLEOTIDE SEQUENCE [LARGE SCALE GENOMIC DNA]</scope>
    <source>
        <strain evidence="1">HyVt-93</strain>
    </source>
</reference>
<dbReference type="EMBL" id="DRTU01000283">
    <property type="protein sequence ID" value="HHI01188.1"/>
    <property type="molecule type" value="Genomic_DNA"/>
</dbReference>